<protein>
    <recommendedName>
        <fullName evidence="5">Alpha/beta hydrolase</fullName>
    </recommendedName>
</protein>
<evidence type="ECO:0000313" key="1">
    <source>
        <dbReference type="EMBL" id="CUU66242.1"/>
    </source>
</evidence>
<evidence type="ECO:0000313" key="3">
    <source>
        <dbReference type="Proteomes" id="UP000182498"/>
    </source>
</evidence>
<dbReference type="EMBL" id="BJNT01000027">
    <property type="protein sequence ID" value="GEC87462.1"/>
    <property type="molecule type" value="Genomic_DNA"/>
</dbReference>
<dbReference type="Gene3D" id="3.40.50.1820">
    <property type="entry name" value="alpha/beta hydrolase"/>
    <property type="match status" value="1"/>
</dbReference>
<name>A0A0X2NL64_9CORY</name>
<dbReference type="GeneID" id="82888846"/>
<evidence type="ECO:0000313" key="2">
    <source>
        <dbReference type="EMBL" id="GEC87462.1"/>
    </source>
</evidence>
<reference evidence="1" key="2">
    <citation type="submission" date="2015-11" db="EMBL/GenBank/DDBJ databases">
        <authorList>
            <person name="Zhang Y."/>
            <person name="Guo Z."/>
        </authorList>
    </citation>
    <scope>NUCLEOTIDE SEQUENCE [LARGE SCALE GENOMIC DNA]</scope>
    <source>
        <strain evidence="1">Mu292</strain>
    </source>
</reference>
<gene>
    <name evidence="2" type="ORF">CVA01_27760</name>
    <name evidence="1" type="ORF">CVAR292_01581</name>
</gene>
<evidence type="ECO:0000313" key="4">
    <source>
        <dbReference type="Proteomes" id="UP000319986"/>
    </source>
</evidence>
<organism evidence="1 3">
    <name type="scientific">Corynebacterium variabile</name>
    <dbReference type="NCBI Taxonomy" id="1727"/>
    <lineage>
        <taxon>Bacteria</taxon>
        <taxon>Bacillati</taxon>
        <taxon>Actinomycetota</taxon>
        <taxon>Actinomycetes</taxon>
        <taxon>Mycobacteriales</taxon>
        <taxon>Corynebacteriaceae</taxon>
        <taxon>Corynebacterium</taxon>
    </lineage>
</organism>
<dbReference type="InterPro" id="IPR029058">
    <property type="entry name" value="AB_hydrolase_fold"/>
</dbReference>
<dbReference type="Proteomes" id="UP000319986">
    <property type="component" value="Unassembled WGS sequence"/>
</dbReference>
<keyword evidence="3" id="KW-1185">Reference proteome</keyword>
<dbReference type="Proteomes" id="UP000182498">
    <property type="component" value="Unassembled WGS sequence"/>
</dbReference>
<dbReference type="EMBL" id="FAUH01000010">
    <property type="protein sequence ID" value="CUU66242.1"/>
    <property type="molecule type" value="Genomic_DNA"/>
</dbReference>
<sequence length="355" mass="36938">MTELTRPTPLTATDADPDFVEPLVATDPADLPKGHPTDAMAGHDKLSPRAQLELLLQNFSDSYPEIFTSLTTDEGAGLAVSAELKDATERMWARVPDLITHCSLLVLGAGLDHAMPTSAFLKTGPSADAVEVAGLQGTVLRPSEPTGAVAVSLHGGPGWFGDAESHEQLWLPLFAALAEKSGVTIVDLLYPLPGYGAGTPAVTEDAVAAAFAEVRERAGEFVGAGVSGASADRVGLVTFGSGFTVASKVLDKAGEDTGEDAAFLLAMTPRIPADLSYDLSGVPTRVSVASEDSRGTAAQVVLDWFGAHAGVSGEVTAPAEGSGFEYAEYLSEHIIGVPEVWRRRVSDDAAWLAAR</sequence>
<reference evidence="3" key="1">
    <citation type="submission" date="2015-11" db="EMBL/GenBank/DDBJ databases">
        <authorList>
            <person name="Dugat-Bony E."/>
        </authorList>
    </citation>
    <scope>NUCLEOTIDE SEQUENCE [LARGE SCALE GENOMIC DNA]</scope>
    <source>
        <strain evidence="3">Mu292</strain>
    </source>
</reference>
<evidence type="ECO:0008006" key="5">
    <source>
        <dbReference type="Google" id="ProtNLM"/>
    </source>
</evidence>
<dbReference type="RefSeq" id="WP_082796478.1">
    <property type="nucleotide sequence ID" value="NZ_BJNT01000027.1"/>
</dbReference>
<proteinExistence type="predicted"/>
<dbReference type="SUPFAM" id="SSF53474">
    <property type="entry name" value="alpha/beta-Hydrolases"/>
    <property type="match status" value="1"/>
</dbReference>
<accession>A0A0X2NL64</accession>
<reference evidence="2 4" key="3">
    <citation type="submission" date="2019-06" db="EMBL/GenBank/DDBJ databases">
        <title>Whole genome shotgun sequence of Corynebacterium variabile NBRC 15286.</title>
        <authorList>
            <person name="Hosoyama A."/>
            <person name="Uohara A."/>
            <person name="Ohji S."/>
            <person name="Ichikawa N."/>
        </authorList>
    </citation>
    <scope>NUCLEOTIDE SEQUENCE [LARGE SCALE GENOMIC DNA]</scope>
    <source>
        <strain evidence="2 4">NBRC 15286</strain>
    </source>
</reference>
<dbReference type="OrthoDB" id="4418429at2"/>
<dbReference type="AlphaFoldDB" id="A0A0X2NL64"/>